<dbReference type="GO" id="GO:0004222">
    <property type="term" value="F:metalloendopeptidase activity"/>
    <property type="evidence" value="ECO:0007669"/>
    <property type="project" value="TreeGrafter"/>
</dbReference>
<organism evidence="3 4">
    <name type="scientific">Candidatus Ryanbacteria bacterium RIFCSPHIGHO2_01_FULL_48_27</name>
    <dbReference type="NCBI Taxonomy" id="1802115"/>
    <lineage>
        <taxon>Bacteria</taxon>
        <taxon>Candidatus Ryaniibacteriota</taxon>
    </lineage>
</organism>
<keyword evidence="1" id="KW-0175">Coiled coil</keyword>
<dbReference type="Proteomes" id="UP000177785">
    <property type="component" value="Unassembled WGS sequence"/>
</dbReference>
<gene>
    <name evidence="3" type="ORF">A2756_04605</name>
</gene>
<evidence type="ECO:0000256" key="1">
    <source>
        <dbReference type="SAM" id="Coils"/>
    </source>
</evidence>
<name>A0A1G2G4B8_9BACT</name>
<dbReference type="PANTHER" id="PTHR21666">
    <property type="entry name" value="PEPTIDASE-RELATED"/>
    <property type="match status" value="1"/>
</dbReference>
<dbReference type="Gene3D" id="2.70.70.10">
    <property type="entry name" value="Glucose Permease (Domain IIA)"/>
    <property type="match status" value="1"/>
</dbReference>
<accession>A0A1G2G4B8</accession>
<dbReference type="InterPro" id="IPR050570">
    <property type="entry name" value="Cell_wall_metabolism_enzyme"/>
</dbReference>
<sequence>MSLKPRTYKVVFLLSLIVCGIFFYARVTKSETIEEMRERIKSRNAEIAELEKEIALYQKNLDATSQKSKTLKGEIIRLTTQIKKLNADITLTQRRIDTAELEIRQLSSEIKTKEQKIVESREAIAGLIKSLDELTTDSLAELLLKNLHISDFFSDVENMQRLNQAIQINLISLRDLKIDLEEEKSTQVVKKQELEGLEDQLLDRKGLHESGKREQEQLLSVTKNQEATYQKMLQDKEKKRREVLDEIQKIEDELRKQIDPASLPEGRSGVLAWPVKGVVMLTQSFGSTPESKILYNGKPHNGVDLKASMGTPIHAAEAGVVRAIGDTDMFPRCLSYGKYVLIDHPNGLSTLYAHLSLIKVSKGDTVTREQLIGYSGATGYATGPHLHFTVYDSKTVEFKSSSVANSTCKLLPYGGYLNPLAYL</sequence>
<protein>
    <recommendedName>
        <fullName evidence="2">M23ase beta-sheet core domain-containing protein</fullName>
    </recommendedName>
</protein>
<dbReference type="CDD" id="cd12797">
    <property type="entry name" value="M23_peptidase"/>
    <property type="match status" value="1"/>
</dbReference>
<proteinExistence type="predicted"/>
<evidence type="ECO:0000313" key="3">
    <source>
        <dbReference type="EMBL" id="OGZ44708.1"/>
    </source>
</evidence>
<evidence type="ECO:0000313" key="4">
    <source>
        <dbReference type="Proteomes" id="UP000177785"/>
    </source>
</evidence>
<dbReference type="SUPFAM" id="SSF51261">
    <property type="entry name" value="Duplicated hybrid motif"/>
    <property type="match status" value="1"/>
</dbReference>
<dbReference type="PANTHER" id="PTHR21666:SF270">
    <property type="entry name" value="MUREIN HYDROLASE ACTIVATOR ENVC"/>
    <property type="match status" value="1"/>
</dbReference>
<dbReference type="EMBL" id="MHNL01000015">
    <property type="protein sequence ID" value="OGZ44708.1"/>
    <property type="molecule type" value="Genomic_DNA"/>
</dbReference>
<dbReference type="STRING" id="1802115.A2756_04605"/>
<feature type="coiled-coil region" evidence="1">
    <location>
        <begin position="163"/>
        <end position="200"/>
    </location>
</feature>
<dbReference type="InterPro" id="IPR016047">
    <property type="entry name" value="M23ase_b-sheet_dom"/>
</dbReference>
<comment type="caution">
    <text evidence="3">The sequence shown here is derived from an EMBL/GenBank/DDBJ whole genome shotgun (WGS) entry which is preliminary data.</text>
</comment>
<dbReference type="AlphaFoldDB" id="A0A1G2G4B8"/>
<feature type="coiled-coil region" evidence="1">
    <location>
        <begin position="33"/>
        <end position="123"/>
    </location>
</feature>
<dbReference type="SUPFAM" id="SSF57997">
    <property type="entry name" value="Tropomyosin"/>
    <property type="match status" value="1"/>
</dbReference>
<reference evidence="3 4" key="1">
    <citation type="journal article" date="2016" name="Nat. Commun.">
        <title>Thousands of microbial genomes shed light on interconnected biogeochemical processes in an aquifer system.</title>
        <authorList>
            <person name="Anantharaman K."/>
            <person name="Brown C.T."/>
            <person name="Hug L.A."/>
            <person name="Sharon I."/>
            <person name="Castelle C.J."/>
            <person name="Probst A.J."/>
            <person name="Thomas B.C."/>
            <person name="Singh A."/>
            <person name="Wilkins M.J."/>
            <person name="Karaoz U."/>
            <person name="Brodie E.L."/>
            <person name="Williams K.H."/>
            <person name="Hubbard S.S."/>
            <person name="Banfield J.F."/>
        </authorList>
    </citation>
    <scope>NUCLEOTIDE SEQUENCE [LARGE SCALE GENOMIC DNA]</scope>
</reference>
<feature type="domain" description="M23ase beta-sheet core" evidence="2">
    <location>
        <begin position="299"/>
        <end position="393"/>
    </location>
</feature>
<evidence type="ECO:0000259" key="2">
    <source>
        <dbReference type="Pfam" id="PF01551"/>
    </source>
</evidence>
<dbReference type="Gene3D" id="6.10.250.3150">
    <property type="match status" value="1"/>
</dbReference>
<dbReference type="InterPro" id="IPR011055">
    <property type="entry name" value="Dup_hybrid_motif"/>
</dbReference>
<dbReference type="Pfam" id="PF01551">
    <property type="entry name" value="Peptidase_M23"/>
    <property type="match status" value="1"/>
</dbReference>